<evidence type="ECO:0000313" key="3">
    <source>
        <dbReference type="Proteomes" id="UP000018296"/>
    </source>
</evidence>
<evidence type="ECO:0000259" key="1">
    <source>
        <dbReference type="Pfam" id="PF18066"/>
    </source>
</evidence>
<comment type="caution">
    <text evidence="2">The sequence shown here is derived from an EMBL/GenBank/DDBJ whole genome shotgun (WGS) entry which is preliminary data.</text>
</comment>
<feature type="domain" description="Phage ABA sandwich" evidence="1">
    <location>
        <begin position="8"/>
        <end position="102"/>
    </location>
</feature>
<dbReference type="EMBL" id="AWTC01000006">
    <property type="protein sequence ID" value="EST12230.1"/>
    <property type="molecule type" value="Genomic_DNA"/>
</dbReference>
<keyword evidence="3" id="KW-1185">Reference proteome</keyword>
<sequence>MNNLEIDRKLAEKLGYTDIEVMYDNSPYPIIGACSPKDGYWTEWNPTGNMKDAWEVFNFFKLDELYRSLNIWVAMRYENDAHPIVNAQSDESAEKAICLAALKVIENQEGSKSDE</sequence>
<name>V6IY13_9BACL</name>
<dbReference type="Proteomes" id="UP000018296">
    <property type="component" value="Unassembled WGS sequence"/>
</dbReference>
<dbReference type="STRING" id="1395513.P343_08100"/>
<proteinExistence type="predicted"/>
<accession>V6IY13</accession>
<organism evidence="2 3">
    <name type="scientific">Sporolactobacillus laevolacticus DSM 442</name>
    <dbReference type="NCBI Taxonomy" id="1395513"/>
    <lineage>
        <taxon>Bacteria</taxon>
        <taxon>Bacillati</taxon>
        <taxon>Bacillota</taxon>
        <taxon>Bacilli</taxon>
        <taxon>Bacillales</taxon>
        <taxon>Sporolactobacillaceae</taxon>
        <taxon>Sporolactobacillus</taxon>
    </lineage>
</organism>
<dbReference type="AlphaFoldDB" id="V6IY13"/>
<protein>
    <recommendedName>
        <fullName evidence="1">Phage ABA sandwich domain-containing protein</fullName>
    </recommendedName>
</protein>
<dbReference type="Pfam" id="PF18066">
    <property type="entry name" value="Phage_ABA_S"/>
    <property type="match status" value="1"/>
</dbReference>
<gene>
    <name evidence="2" type="ORF">P343_08100</name>
</gene>
<reference evidence="2 3" key="1">
    <citation type="journal article" date="2013" name="Genome Announc.">
        <title>Genome Sequence of Sporolactobacillus laevolacticus DSM442, an Efficient Polymer-Grade D-Lactate Producer from Agricultural Waste Cottonseed as a Nitrogen Source.</title>
        <authorList>
            <person name="Wang H."/>
            <person name="Wang L."/>
            <person name="Ju J."/>
            <person name="Yu B."/>
            <person name="Ma Y."/>
        </authorList>
    </citation>
    <scope>NUCLEOTIDE SEQUENCE [LARGE SCALE GENOMIC DNA]</scope>
    <source>
        <strain evidence="2 3">DSM 442</strain>
    </source>
</reference>
<dbReference type="Gene3D" id="3.30.2120.10">
    <property type="entry name" value="Bacillus phage protein-like"/>
    <property type="match status" value="1"/>
</dbReference>
<dbReference type="RefSeq" id="WP_023509888.1">
    <property type="nucleotide sequence ID" value="NZ_AWTC01000006.1"/>
</dbReference>
<evidence type="ECO:0000313" key="2">
    <source>
        <dbReference type="EMBL" id="EST12230.1"/>
    </source>
</evidence>
<dbReference type="PATRIC" id="fig|1395513.3.peg.1641"/>
<dbReference type="InterPro" id="IPR028985">
    <property type="entry name" value="Bacillus_phage_prot-like"/>
</dbReference>
<dbReference type="InterPro" id="IPR041270">
    <property type="entry name" value="Phage_ABA_S"/>
</dbReference>